<proteinExistence type="predicted"/>
<name>A0ABR0SVJ4_9HYPO</name>
<accession>A0ABR0SVJ4</accession>
<feature type="region of interest" description="Disordered" evidence="2">
    <location>
        <begin position="268"/>
        <end position="304"/>
    </location>
</feature>
<dbReference type="SUPFAM" id="SSF57701">
    <property type="entry name" value="Zn2/Cys6 DNA-binding domain"/>
    <property type="match status" value="1"/>
</dbReference>
<evidence type="ECO:0000256" key="1">
    <source>
        <dbReference type="ARBA" id="ARBA00023242"/>
    </source>
</evidence>
<evidence type="ECO:0008006" key="5">
    <source>
        <dbReference type="Google" id="ProtNLM"/>
    </source>
</evidence>
<evidence type="ECO:0000313" key="3">
    <source>
        <dbReference type="EMBL" id="KAK5996153.1"/>
    </source>
</evidence>
<feature type="region of interest" description="Disordered" evidence="2">
    <location>
        <begin position="1"/>
        <end position="35"/>
    </location>
</feature>
<dbReference type="InterPro" id="IPR052973">
    <property type="entry name" value="Fungal_sec-metab_reg_TF"/>
</dbReference>
<keyword evidence="1" id="KW-0539">Nucleus</keyword>
<dbReference type="InterPro" id="IPR001138">
    <property type="entry name" value="Zn2Cys6_DnaBD"/>
</dbReference>
<dbReference type="EMBL" id="JAVFKD010000004">
    <property type="protein sequence ID" value="KAK5996153.1"/>
    <property type="molecule type" value="Genomic_DNA"/>
</dbReference>
<evidence type="ECO:0000256" key="2">
    <source>
        <dbReference type="SAM" id="MobiDB-lite"/>
    </source>
</evidence>
<evidence type="ECO:0000313" key="4">
    <source>
        <dbReference type="Proteomes" id="UP001338125"/>
    </source>
</evidence>
<feature type="compositionally biased region" description="Polar residues" evidence="2">
    <location>
        <begin position="420"/>
        <end position="432"/>
    </location>
</feature>
<feature type="compositionally biased region" description="Polar residues" evidence="2">
    <location>
        <begin position="451"/>
        <end position="462"/>
    </location>
</feature>
<dbReference type="InterPro" id="IPR036864">
    <property type="entry name" value="Zn2-C6_fun-type_DNA-bd_sf"/>
</dbReference>
<dbReference type="PANTHER" id="PTHR35392">
    <property type="entry name" value="ZN(II)2CYS6 TRANSCRIPTION FACTOR (EUROFUNG)-RELATED-RELATED"/>
    <property type="match status" value="1"/>
</dbReference>
<comment type="caution">
    <text evidence="3">The sequence shown here is derived from an EMBL/GenBank/DDBJ whole genome shotgun (WGS) entry which is preliminary data.</text>
</comment>
<feature type="region of interest" description="Disordered" evidence="2">
    <location>
        <begin position="321"/>
        <end position="353"/>
    </location>
</feature>
<protein>
    <recommendedName>
        <fullName evidence="5">Zn(2)-C6 fungal-type domain-containing protein</fullName>
    </recommendedName>
</protein>
<sequence length="943" mass="106392">MEAVGIVRPDLQTSSQQQHRPVKRKRLSHPDSSSATAIHFSRSRGLGIIQNNGPIQLQVFEQPKQDFPRSSISHATAGTETPLAQTALVAPVHDTGLQMSQAYHDPRLHDTGIDRSGHHYVSTMPLRTSDPVVGSSVNAMSIASAQPTTGDNFAPASSSPSLNSDLVGQVYNPTFQHQEQWSNTAHTSGISSHHQFQTLPQSVPPPFLNGGAGYTYSIVLPQEPHGMPTGLVTALSANSNVAISGPQTNTLPTHLLGAGHPGTGIGRQDSLHRHHQHQHQHQQGAFFPSHQTPPGFEVNQPSYPAPVPLAAASYAPQFEPNAEAHHPHKRPHHLDPNSYSQAPMGGGQFLPGHQQMVEHDGFSQAMNHVQGVHYSVQSSTMAEMTASLVSSQSHTDHSHDQTSDEENTQVDHMSNGIYDDTSNISAGETTPDGSGDVNMESMSPDLRQDSEPGSNQEKSQMGTGRKRGPLDPHHRQQTAETRKRKACTRCRTQKMRCDTDPLDEFGPCLPCKSFSKTSKKTIHLAPCFRGKLTDAVLYRTGGLGLTRRWSGTEMKDVGDRINPSDVRTIKFTLGIWRVPIEVKVVAFHPQPTDVTARFWTVHGEEHADVRKKKDLAYYCLANIQDTANYFEQYVHTYAIEAILEQRTGPVRLAGQRPAFLGVIEKTYLAAIRHYENLKTQVAEGSDPDINREFSLMQNLFMLWFATRHTTGSSYICGEETLNMKPETRDESYPLFGKVSLPRMIVAQFDSINHTKLLAKYGKKVLTELEHLILRNQPRWWFTIYLCIFILLREASWSSEDRYRHARQNYGKNTRYSVPLFVENLHEGCNNLLQHWHYYNCRPWPDPGNPWERHKSFLSELSPEQYDLIMETLEDLSIQKQLENWRRYRNENGHLETPEARAVQEGETSYQGYQSRIDWDHPFYWISQLFEEHWRPHPTYQAEY</sequence>
<feature type="region of interest" description="Disordered" evidence="2">
    <location>
        <begin position="387"/>
        <end position="487"/>
    </location>
</feature>
<dbReference type="CDD" id="cd00067">
    <property type="entry name" value="GAL4"/>
    <property type="match status" value="1"/>
</dbReference>
<reference evidence="3 4" key="1">
    <citation type="submission" date="2024-01" db="EMBL/GenBank/DDBJ databases">
        <title>Complete genome of Cladobotryum mycophilum ATHUM6906.</title>
        <authorList>
            <person name="Christinaki A.C."/>
            <person name="Myridakis A.I."/>
            <person name="Kouvelis V.N."/>
        </authorList>
    </citation>
    <scope>NUCLEOTIDE SEQUENCE [LARGE SCALE GENOMIC DNA]</scope>
    <source>
        <strain evidence="3 4">ATHUM6906</strain>
    </source>
</reference>
<dbReference type="PANTHER" id="PTHR35392:SF3">
    <property type="entry name" value="ZN(2)-C6 FUNGAL-TYPE DOMAIN-CONTAINING PROTEIN"/>
    <property type="match status" value="1"/>
</dbReference>
<gene>
    <name evidence="3" type="ORF">PT974_04581</name>
</gene>
<keyword evidence="4" id="KW-1185">Reference proteome</keyword>
<dbReference type="Proteomes" id="UP001338125">
    <property type="component" value="Unassembled WGS sequence"/>
</dbReference>
<organism evidence="3 4">
    <name type="scientific">Cladobotryum mycophilum</name>
    <dbReference type="NCBI Taxonomy" id="491253"/>
    <lineage>
        <taxon>Eukaryota</taxon>
        <taxon>Fungi</taxon>
        <taxon>Dikarya</taxon>
        <taxon>Ascomycota</taxon>
        <taxon>Pezizomycotina</taxon>
        <taxon>Sordariomycetes</taxon>
        <taxon>Hypocreomycetidae</taxon>
        <taxon>Hypocreales</taxon>
        <taxon>Hypocreaceae</taxon>
        <taxon>Cladobotryum</taxon>
    </lineage>
</organism>